<sequence>MSPSTVHKEKIKQANFPISLNQNGSTSCSDLAGLRDLLIFFSSGNVDTLKLWTHYVHFMYPNWVFYTHTPQKHRLGWETYYPQQRMGTCPIKRSWWEREDGVLCVCISKGHTFPHVVQGHSDSFGLLAQGQGRNRGSEGPVLALPQPHSPDPLLWAEVHHPLLLGRISGDPHCPEFPIAHFQFPKVSPRGEPITAQNQSSGIQSLRGVRNIM</sequence>
<accession>A0A2D4KEQ3</accession>
<dbReference type="AlphaFoldDB" id="A0A2D4KEQ3"/>
<dbReference type="EMBL" id="IACL01047056">
    <property type="protein sequence ID" value="LAB07175.1"/>
    <property type="molecule type" value="Transcribed_RNA"/>
</dbReference>
<protein>
    <submittedName>
        <fullName evidence="1">Uncharacterized protein</fullName>
    </submittedName>
</protein>
<proteinExistence type="predicted"/>
<organism evidence="1">
    <name type="scientific">Micrurus paraensis</name>
    <dbReference type="NCBI Taxonomy" id="1970185"/>
    <lineage>
        <taxon>Eukaryota</taxon>
        <taxon>Metazoa</taxon>
        <taxon>Chordata</taxon>
        <taxon>Craniata</taxon>
        <taxon>Vertebrata</taxon>
        <taxon>Euteleostomi</taxon>
        <taxon>Lepidosauria</taxon>
        <taxon>Squamata</taxon>
        <taxon>Bifurcata</taxon>
        <taxon>Unidentata</taxon>
        <taxon>Episquamata</taxon>
        <taxon>Toxicofera</taxon>
        <taxon>Serpentes</taxon>
        <taxon>Colubroidea</taxon>
        <taxon>Elapidae</taxon>
        <taxon>Elapinae</taxon>
        <taxon>Micrurus</taxon>
    </lineage>
</organism>
<evidence type="ECO:0000313" key="1">
    <source>
        <dbReference type="EMBL" id="LAB07175.1"/>
    </source>
</evidence>
<reference evidence="1" key="1">
    <citation type="submission" date="2017-07" db="EMBL/GenBank/DDBJ databases">
        <authorList>
            <person name="Mikheyev A."/>
            <person name="Grau M."/>
        </authorList>
    </citation>
    <scope>NUCLEOTIDE SEQUENCE</scope>
    <source>
        <tissue evidence="1">Venom_gland</tissue>
    </source>
</reference>
<reference evidence="1" key="2">
    <citation type="submission" date="2017-11" db="EMBL/GenBank/DDBJ databases">
        <title>Coralsnake Venomics: Analyses of Venom Gland Transcriptomes and Proteomes of Six Brazilian Taxa.</title>
        <authorList>
            <person name="Aird S.D."/>
            <person name="Jorge da Silva N."/>
            <person name="Qiu L."/>
            <person name="Villar-Briones A."/>
            <person name="Aparecida-Saddi V."/>
            <person name="Campos-Telles M.P."/>
            <person name="Grau M."/>
            <person name="Mikheyev A.S."/>
        </authorList>
    </citation>
    <scope>NUCLEOTIDE SEQUENCE</scope>
    <source>
        <tissue evidence="1">Venom_gland</tissue>
    </source>
</reference>
<name>A0A2D4KEQ3_9SAUR</name>